<name>A0A1V8T213_9PEZI</name>
<evidence type="ECO:0000256" key="1">
    <source>
        <dbReference type="SAM" id="MobiDB-lite"/>
    </source>
</evidence>
<feature type="compositionally biased region" description="Polar residues" evidence="1">
    <location>
        <begin position="79"/>
        <end position="94"/>
    </location>
</feature>
<gene>
    <name evidence="2" type="ORF">B0A48_09242</name>
</gene>
<dbReference type="InParanoid" id="A0A1V8T213"/>
<proteinExistence type="predicted"/>
<accession>A0A1V8T213</accession>
<protein>
    <submittedName>
        <fullName evidence="2">Uncharacterized protein</fullName>
    </submittedName>
</protein>
<reference evidence="3" key="1">
    <citation type="submission" date="2017-03" db="EMBL/GenBank/DDBJ databases">
        <title>Genomes of endolithic fungi from Antarctica.</title>
        <authorList>
            <person name="Coleine C."/>
            <person name="Masonjones S."/>
            <person name="Stajich J.E."/>
        </authorList>
    </citation>
    <scope>NUCLEOTIDE SEQUENCE [LARGE SCALE GENOMIC DNA]</scope>
    <source>
        <strain evidence="3">CCFEE 5527</strain>
    </source>
</reference>
<dbReference type="Proteomes" id="UP000192596">
    <property type="component" value="Unassembled WGS sequence"/>
</dbReference>
<organism evidence="2 3">
    <name type="scientific">Cryoendolithus antarcticus</name>
    <dbReference type="NCBI Taxonomy" id="1507870"/>
    <lineage>
        <taxon>Eukaryota</taxon>
        <taxon>Fungi</taxon>
        <taxon>Dikarya</taxon>
        <taxon>Ascomycota</taxon>
        <taxon>Pezizomycotina</taxon>
        <taxon>Dothideomycetes</taxon>
        <taxon>Dothideomycetidae</taxon>
        <taxon>Cladosporiales</taxon>
        <taxon>Cladosporiaceae</taxon>
        <taxon>Cryoendolithus</taxon>
    </lineage>
</organism>
<feature type="region of interest" description="Disordered" evidence="1">
    <location>
        <begin position="67"/>
        <end position="104"/>
    </location>
</feature>
<comment type="caution">
    <text evidence="2">The sequence shown here is derived from an EMBL/GenBank/DDBJ whole genome shotgun (WGS) entry which is preliminary data.</text>
</comment>
<evidence type="ECO:0000313" key="3">
    <source>
        <dbReference type="Proteomes" id="UP000192596"/>
    </source>
</evidence>
<dbReference type="AlphaFoldDB" id="A0A1V8T213"/>
<sequence length="126" mass="14122">MADVVYRWHLISKFLFFVAYPPTYNPAVVDGAMTTTNSLSYTSLLAQNQFKPGEKLGNIKDLAKRSVSSMGVNRDARSMGSQQGSRKGAQSNESPKPRLKITRAEEDALLQHVGSWTKDCKRTERR</sequence>
<evidence type="ECO:0000313" key="2">
    <source>
        <dbReference type="EMBL" id="OQO05473.1"/>
    </source>
</evidence>
<keyword evidence="3" id="KW-1185">Reference proteome</keyword>
<dbReference type="EMBL" id="NAJO01000019">
    <property type="protein sequence ID" value="OQO05473.1"/>
    <property type="molecule type" value="Genomic_DNA"/>
</dbReference>